<feature type="compositionally biased region" description="Polar residues" evidence="1">
    <location>
        <begin position="42"/>
        <end position="53"/>
    </location>
</feature>
<protein>
    <submittedName>
        <fullName evidence="3">Uncharacterized protein</fullName>
    </submittedName>
</protein>
<feature type="region of interest" description="Disordered" evidence="1">
    <location>
        <begin position="32"/>
        <end position="53"/>
    </location>
</feature>
<reference evidence="3" key="1">
    <citation type="journal article" date="2020" name="Stud. Mycol.">
        <title>101 Dothideomycetes genomes: a test case for predicting lifestyles and emergence of pathogens.</title>
        <authorList>
            <person name="Haridas S."/>
            <person name="Albert R."/>
            <person name="Binder M."/>
            <person name="Bloem J."/>
            <person name="Labutti K."/>
            <person name="Salamov A."/>
            <person name="Andreopoulos B."/>
            <person name="Baker S."/>
            <person name="Barry K."/>
            <person name="Bills G."/>
            <person name="Bluhm B."/>
            <person name="Cannon C."/>
            <person name="Castanera R."/>
            <person name="Culley D."/>
            <person name="Daum C."/>
            <person name="Ezra D."/>
            <person name="Gonzalez J."/>
            <person name="Henrissat B."/>
            <person name="Kuo A."/>
            <person name="Liang C."/>
            <person name="Lipzen A."/>
            <person name="Lutzoni F."/>
            <person name="Magnuson J."/>
            <person name="Mondo S."/>
            <person name="Nolan M."/>
            <person name="Ohm R."/>
            <person name="Pangilinan J."/>
            <person name="Park H.-J."/>
            <person name="Ramirez L."/>
            <person name="Alfaro M."/>
            <person name="Sun H."/>
            <person name="Tritt A."/>
            <person name="Yoshinaga Y."/>
            <person name="Zwiers L.-H."/>
            <person name="Turgeon B."/>
            <person name="Goodwin S."/>
            <person name="Spatafora J."/>
            <person name="Crous P."/>
            <person name="Grigoriev I."/>
        </authorList>
    </citation>
    <scope>NUCLEOTIDE SEQUENCE</scope>
    <source>
        <strain evidence="3">CBS 116435</strain>
    </source>
</reference>
<evidence type="ECO:0000313" key="4">
    <source>
        <dbReference type="Proteomes" id="UP000799441"/>
    </source>
</evidence>
<accession>A0A9P4QDG4</accession>
<evidence type="ECO:0000313" key="3">
    <source>
        <dbReference type="EMBL" id="KAF2725223.1"/>
    </source>
</evidence>
<evidence type="ECO:0000256" key="2">
    <source>
        <dbReference type="SAM" id="Phobius"/>
    </source>
</evidence>
<proteinExistence type="predicted"/>
<gene>
    <name evidence="3" type="ORF">K431DRAFT_281176</name>
</gene>
<keyword evidence="2" id="KW-0472">Membrane</keyword>
<dbReference type="Proteomes" id="UP000799441">
    <property type="component" value="Unassembled WGS sequence"/>
</dbReference>
<keyword evidence="4" id="KW-1185">Reference proteome</keyword>
<feature type="transmembrane region" description="Helical" evidence="2">
    <location>
        <begin position="6"/>
        <end position="23"/>
    </location>
</feature>
<name>A0A9P4QDG4_9PEZI</name>
<comment type="caution">
    <text evidence="3">The sequence shown here is derived from an EMBL/GenBank/DDBJ whole genome shotgun (WGS) entry which is preliminary data.</text>
</comment>
<sequence length="83" mass="9349">MGTCTVAYWIKTVIILPIASVTVNPRNTKKAQDFCDRRPSVQPRNTSDGDVVNNTSRMPLRYTILDLFGSRCRDRVADGFLQS</sequence>
<evidence type="ECO:0000256" key="1">
    <source>
        <dbReference type="SAM" id="MobiDB-lite"/>
    </source>
</evidence>
<organism evidence="3 4">
    <name type="scientific">Polychaeton citri CBS 116435</name>
    <dbReference type="NCBI Taxonomy" id="1314669"/>
    <lineage>
        <taxon>Eukaryota</taxon>
        <taxon>Fungi</taxon>
        <taxon>Dikarya</taxon>
        <taxon>Ascomycota</taxon>
        <taxon>Pezizomycotina</taxon>
        <taxon>Dothideomycetes</taxon>
        <taxon>Dothideomycetidae</taxon>
        <taxon>Capnodiales</taxon>
        <taxon>Capnodiaceae</taxon>
        <taxon>Polychaeton</taxon>
    </lineage>
</organism>
<dbReference type="AlphaFoldDB" id="A0A9P4QDG4"/>
<keyword evidence="2" id="KW-1133">Transmembrane helix</keyword>
<keyword evidence="2" id="KW-0812">Transmembrane</keyword>
<dbReference type="EMBL" id="MU003768">
    <property type="protein sequence ID" value="KAF2725223.1"/>
    <property type="molecule type" value="Genomic_DNA"/>
</dbReference>